<organism evidence="2">
    <name type="scientific">bioreactor metagenome</name>
    <dbReference type="NCBI Taxonomy" id="1076179"/>
    <lineage>
        <taxon>unclassified sequences</taxon>
        <taxon>metagenomes</taxon>
        <taxon>ecological metagenomes</taxon>
    </lineage>
</organism>
<gene>
    <name evidence="2" type="ORF">SDC9_12677</name>
</gene>
<dbReference type="PROSITE" id="PS51186">
    <property type="entry name" value="GNAT"/>
    <property type="match status" value="1"/>
</dbReference>
<name>A0A644TJ56_9ZZZZ</name>
<evidence type="ECO:0000259" key="1">
    <source>
        <dbReference type="PROSITE" id="PS51186"/>
    </source>
</evidence>
<dbReference type="InterPro" id="IPR036527">
    <property type="entry name" value="SCP2_sterol-bd_dom_sf"/>
</dbReference>
<comment type="caution">
    <text evidence="2">The sequence shown here is derived from an EMBL/GenBank/DDBJ whole genome shotgun (WGS) entry which is preliminary data.</text>
</comment>
<feature type="domain" description="N-acetyltransferase" evidence="1">
    <location>
        <begin position="1"/>
        <end position="149"/>
    </location>
</feature>
<accession>A0A644TJ56</accession>
<dbReference type="Gene3D" id="3.40.630.30">
    <property type="match status" value="2"/>
</dbReference>
<dbReference type="SUPFAM" id="SSF55729">
    <property type="entry name" value="Acyl-CoA N-acyltransferases (Nat)"/>
    <property type="match status" value="1"/>
</dbReference>
<dbReference type="InterPro" id="IPR016181">
    <property type="entry name" value="Acyl_CoA_acyltransferase"/>
</dbReference>
<dbReference type="AlphaFoldDB" id="A0A644TJ56"/>
<dbReference type="InterPro" id="IPR041380">
    <property type="entry name" value="Acetyltransf_17"/>
</dbReference>
<dbReference type="PANTHER" id="PTHR37817:SF1">
    <property type="entry name" value="N-ACETYLTRANSFERASE EIS"/>
    <property type="match status" value="1"/>
</dbReference>
<evidence type="ECO:0000313" key="2">
    <source>
        <dbReference type="EMBL" id="MPL66988.1"/>
    </source>
</evidence>
<sequence>MDFRFINKDTLPQIEKLWDYCFEKKESAFFSWYFSEYCLRQNKIIGGFDVEGNLATMLHLNPYTISLRNKTMEVPYIVGVATDPVFRGQHLIGELLSTAFTLLRAAGTSIALLMPINAGVYLPYGFAYTHYRHGYKMPLNALSVVCTDVTLNLQRLELLGARNELKKIYRDVMSNYHAYVERDERVWDNYFAASAADNLEVVVVYDGKAAIGYMIYSKENKTIKIWELMTTTGQAKNCLLEYTRGFAGAYTELDWLAAPDDLSYVNFRDQAHTGEVTPFMMARIINVGEALRLLPVPKDCSNTTFVMYVRDSFMQLNNVLVKITVTPEGLQLDNSAEIPDVTMDIGTLTQLYFGTFNVRQLLNNSRVLAEKESIIVLLEKLFPVKNNFINEYF</sequence>
<dbReference type="GO" id="GO:0034069">
    <property type="term" value="F:aminoglycoside N-acetyltransferase activity"/>
    <property type="evidence" value="ECO:0007669"/>
    <property type="project" value="TreeGrafter"/>
</dbReference>
<dbReference type="Pfam" id="PF13530">
    <property type="entry name" value="SCP2_2"/>
    <property type="match status" value="1"/>
</dbReference>
<dbReference type="PANTHER" id="PTHR37817">
    <property type="entry name" value="N-ACETYLTRANSFERASE EIS"/>
    <property type="match status" value="1"/>
</dbReference>
<dbReference type="SUPFAM" id="SSF55718">
    <property type="entry name" value="SCP-like"/>
    <property type="match status" value="1"/>
</dbReference>
<dbReference type="InterPro" id="IPR051554">
    <property type="entry name" value="Acetyltransferase_Eis"/>
</dbReference>
<protein>
    <recommendedName>
        <fullName evidence="1">N-acetyltransferase domain-containing protein</fullName>
    </recommendedName>
</protein>
<dbReference type="Gene3D" id="3.30.1050.10">
    <property type="entry name" value="SCP2 sterol-binding domain"/>
    <property type="match status" value="1"/>
</dbReference>
<dbReference type="Pfam" id="PF17668">
    <property type="entry name" value="Acetyltransf_17"/>
    <property type="match status" value="1"/>
</dbReference>
<dbReference type="EMBL" id="VSSQ01000035">
    <property type="protein sequence ID" value="MPL66988.1"/>
    <property type="molecule type" value="Genomic_DNA"/>
</dbReference>
<dbReference type="InterPro" id="IPR025559">
    <property type="entry name" value="Eis_dom"/>
</dbReference>
<dbReference type="InterPro" id="IPR000182">
    <property type="entry name" value="GNAT_dom"/>
</dbReference>
<dbReference type="Pfam" id="PF13527">
    <property type="entry name" value="Acetyltransf_9"/>
    <property type="match status" value="1"/>
</dbReference>
<proteinExistence type="predicted"/>
<reference evidence="2" key="1">
    <citation type="submission" date="2019-08" db="EMBL/GenBank/DDBJ databases">
        <authorList>
            <person name="Kucharzyk K."/>
            <person name="Murdoch R.W."/>
            <person name="Higgins S."/>
            <person name="Loffler F."/>
        </authorList>
    </citation>
    <scope>NUCLEOTIDE SEQUENCE</scope>
</reference>
<dbReference type="GO" id="GO:0030649">
    <property type="term" value="P:aminoglycoside antibiotic catabolic process"/>
    <property type="evidence" value="ECO:0007669"/>
    <property type="project" value="TreeGrafter"/>
</dbReference>